<evidence type="ECO:0000259" key="1">
    <source>
        <dbReference type="SMART" id="SM00875"/>
    </source>
</evidence>
<evidence type="ECO:0000313" key="3">
    <source>
        <dbReference type="Proteomes" id="UP001200034"/>
    </source>
</evidence>
<dbReference type="PANTHER" id="PTHR22667:SF0">
    <property type="entry name" value="AT01380P-RELATED"/>
    <property type="match status" value="1"/>
</dbReference>
<dbReference type="Proteomes" id="UP001200034">
    <property type="component" value="Unassembled WGS sequence"/>
</dbReference>
<dbReference type="Pfam" id="PF07707">
    <property type="entry name" value="BACK"/>
    <property type="match status" value="1"/>
</dbReference>
<evidence type="ECO:0000313" key="2">
    <source>
        <dbReference type="EMBL" id="KAH8388020.1"/>
    </source>
</evidence>
<feature type="non-terminal residue" evidence="2">
    <location>
        <position position="1"/>
    </location>
</feature>
<protein>
    <recommendedName>
        <fullName evidence="1">BACK domain-containing protein</fullName>
    </recommendedName>
</protein>
<reference evidence="2" key="1">
    <citation type="journal article" date="2021" name="Mol. Ecol. Resour.">
        <title>Phylogenomic analyses of the genus Drosophila reveals genomic signals of climate adaptation.</title>
        <authorList>
            <person name="Li F."/>
            <person name="Rane R.V."/>
            <person name="Luria V."/>
            <person name="Xiong Z."/>
            <person name="Chen J."/>
            <person name="Li Z."/>
            <person name="Catullo R.A."/>
            <person name="Griffin P.C."/>
            <person name="Schiffer M."/>
            <person name="Pearce S."/>
            <person name="Lee S.F."/>
            <person name="McElroy K."/>
            <person name="Stocker A."/>
            <person name="Shirriffs J."/>
            <person name="Cockerell F."/>
            <person name="Coppin C."/>
            <person name="Sgro C.M."/>
            <person name="Karger A."/>
            <person name="Cain J.W."/>
            <person name="Weber J.A."/>
            <person name="Santpere G."/>
            <person name="Kirschner M.W."/>
            <person name="Hoffmann A.A."/>
            <person name="Oakeshott J.G."/>
            <person name="Zhang G."/>
        </authorList>
    </citation>
    <scope>NUCLEOTIDE SEQUENCE</scope>
    <source>
        <strain evidence="2">BGI-SZ-2011g</strain>
    </source>
</reference>
<proteinExistence type="predicted"/>
<organism evidence="2 3">
    <name type="scientific">Drosophila rubida</name>
    <dbReference type="NCBI Taxonomy" id="30044"/>
    <lineage>
        <taxon>Eukaryota</taxon>
        <taxon>Metazoa</taxon>
        <taxon>Ecdysozoa</taxon>
        <taxon>Arthropoda</taxon>
        <taxon>Hexapoda</taxon>
        <taxon>Insecta</taxon>
        <taxon>Pterygota</taxon>
        <taxon>Neoptera</taxon>
        <taxon>Endopterygota</taxon>
        <taxon>Diptera</taxon>
        <taxon>Brachycera</taxon>
        <taxon>Muscomorpha</taxon>
        <taxon>Ephydroidea</taxon>
        <taxon>Drosophilidae</taxon>
        <taxon>Drosophila</taxon>
    </lineage>
</organism>
<accession>A0AAD4KBW4</accession>
<dbReference type="AlphaFoldDB" id="A0AAD4KBW4"/>
<dbReference type="PANTHER" id="PTHR22667">
    <property type="entry name" value="AT01380P-RELATED"/>
    <property type="match status" value="1"/>
</dbReference>
<dbReference type="Gene3D" id="1.25.40.420">
    <property type="match status" value="1"/>
</dbReference>
<gene>
    <name evidence="2" type="ORF">KR093_011011</name>
</gene>
<keyword evidence="3" id="KW-1185">Reference proteome</keyword>
<sequence>PTGAQIYIPPHKAMSPEMFRLVFDWMTKDSIKCPRESILDLMSAAFYMYMPHLVRELLNCFDDKNIFNTGDAVQLYFKSQNTPLAGVGNLMLNAVGKHFLLIVHSDEFRELTARCLCRMIEPNLLYVQTEIEVLYAVFLWLYTEYNKRIDVMPVILSHVRFQLMPPAFLYYFATLLSELDRDVARILFPILQKTMWDQQEIYLCNIDSDDDYEIEVETERSWIVDPECPYREDIELGRYIDHSSFIKYVASLNNAESFTERIYEK</sequence>
<dbReference type="EMBL" id="JAJJHW010000095">
    <property type="protein sequence ID" value="KAH8388020.1"/>
    <property type="molecule type" value="Genomic_DNA"/>
</dbReference>
<feature type="domain" description="BACK" evidence="1">
    <location>
        <begin position="72"/>
        <end position="173"/>
    </location>
</feature>
<comment type="caution">
    <text evidence="2">The sequence shown here is derived from an EMBL/GenBank/DDBJ whole genome shotgun (WGS) entry which is preliminary data.</text>
</comment>
<name>A0AAD4KBW4_9MUSC</name>
<feature type="non-terminal residue" evidence="2">
    <location>
        <position position="265"/>
    </location>
</feature>
<dbReference type="InterPro" id="IPR011705">
    <property type="entry name" value="BACK"/>
</dbReference>
<dbReference type="SMART" id="SM00875">
    <property type="entry name" value="BACK"/>
    <property type="match status" value="1"/>
</dbReference>